<comment type="pathway">
    <text evidence="1 6">Cell wall biogenesis; peptidoglycan biosynthesis.</text>
</comment>
<dbReference type="InterPro" id="IPR005490">
    <property type="entry name" value="LD_TPept_cat_dom"/>
</dbReference>
<dbReference type="SUPFAM" id="SSF141523">
    <property type="entry name" value="L,D-transpeptidase catalytic domain-like"/>
    <property type="match status" value="1"/>
</dbReference>
<evidence type="ECO:0000259" key="8">
    <source>
        <dbReference type="PROSITE" id="PS52029"/>
    </source>
</evidence>
<sequence length="225" mass="25139">MAKKRNHKNILFFIIGVPVFLIVALGLISFTAKKSLFSANACGCTISENIDPNAKEGTFEGKKVNVPALAGEIKEPVLGASSAERWIEVDLSEQKIRAWEGSQLYLESLVSTGLPWWPTPQGEFRIWAKARATKMEGGSGRYYYYLPNVPYVMFFENGEVPGWRGFSLHGTYWHNDFGRVHSHGCVNLPTPIAEKLFYWTNPASEGKGFIRTDAANPGTRIVIHE</sequence>
<feature type="transmembrane region" description="Helical" evidence="7">
    <location>
        <begin position="12"/>
        <end position="32"/>
    </location>
</feature>
<proteinExistence type="predicted"/>
<reference evidence="9 10" key="1">
    <citation type="journal article" date="2016" name="Nat. Commun.">
        <title>Thousands of microbial genomes shed light on interconnected biogeochemical processes in an aquifer system.</title>
        <authorList>
            <person name="Anantharaman K."/>
            <person name="Brown C.T."/>
            <person name="Hug L.A."/>
            <person name="Sharon I."/>
            <person name="Castelle C.J."/>
            <person name="Probst A.J."/>
            <person name="Thomas B.C."/>
            <person name="Singh A."/>
            <person name="Wilkins M.J."/>
            <person name="Karaoz U."/>
            <person name="Brodie E.L."/>
            <person name="Williams K.H."/>
            <person name="Hubbard S.S."/>
            <person name="Banfield J.F."/>
        </authorList>
    </citation>
    <scope>NUCLEOTIDE SEQUENCE [LARGE SCALE GENOMIC DNA]</scope>
</reference>
<dbReference type="Gene3D" id="2.40.440.10">
    <property type="entry name" value="L,D-transpeptidase catalytic domain-like"/>
    <property type="match status" value="1"/>
</dbReference>
<dbReference type="PANTHER" id="PTHR30582:SF2">
    <property type="entry name" value="L,D-TRANSPEPTIDASE YCIB-RELATED"/>
    <property type="match status" value="1"/>
</dbReference>
<dbReference type="GO" id="GO:0018104">
    <property type="term" value="P:peptidoglycan-protein cross-linking"/>
    <property type="evidence" value="ECO:0007669"/>
    <property type="project" value="TreeGrafter"/>
</dbReference>
<keyword evidence="3 6" id="KW-0133">Cell shape</keyword>
<feature type="active site" description="Proton donor/acceptor" evidence="6">
    <location>
        <position position="169"/>
    </location>
</feature>
<dbReference type="AlphaFoldDB" id="A0A1F7X5Z6"/>
<evidence type="ECO:0000256" key="6">
    <source>
        <dbReference type="PROSITE-ProRule" id="PRU01373"/>
    </source>
</evidence>
<evidence type="ECO:0000256" key="7">
    <source>
        <dbReference type="SAM" id="Phobius"/>
    </source>
</evidence>
<evidence type="ECO:0000256" key="5">
    <source>
        <dbReference type="ARBA" id="ARBA00023316"/>
    </source>
</evidence>
<evidence type="ECO:0000313" key="9">
    <source>
        <dbReference type="EMBL" id="OGM10323.1"/>
    </source>
</evidence>
<organism evidence="9 10">
    <name type="scientific">Candidatus Woesebacteria bacterium RBG_13_46_13</name>
    <dbReference type="NCBI Taxonomy" id="1802479"/>
    <lineage>
        <taxon>Bacteria</taxon>
        <taxon>Candidatus Woeseibacteriota</taxon>
    </lineage>
</organism>
<dbReference type="UniPathway" id="UPA00219"/>
<dbReference type="PANTHER" id="PTHR30582">
    <property type="entry name" value="L,D-TRANSPEPTIDASE"/>
    <property type="match status" value="1"/>
</dbReference>
<gene>
    <name evidence="9" type="ORF">A2Y68_02705</name>
</gene>
<dbReference type="GO" id="GO:0071972">
    <property type="term" value="F:peptidoglycan L,D-transpeptidase activity"/>
    <property type="evidence" value="ECO:0007669"/>
    <property type="project" value="TreeGrafter"/>
</dbReference>
<dbReference type="Pfam" id="PF03734">
    <property type="entry name" value="YkuD"/>
    <property type="match status" value="1"/>
</dbReference>
<keyword evidence="5 6" id="KW-0961">Cell wall biogenesis/degradation</keyword>
<feature type="domain" description="L,D-TPase catalytic" evidence="8">
    <location>
        <begin position="85"/>
        <end position="224"/>
    </location>
</feature>
<keyword evidence="7" id="KW-0812">Transmembrane</keyword>
<evidence type="ECO:0000256" key="2">
    <source>
        <dbReference type="ARBA" id="ARBA00022679"/>
    </source>
</evidence>
<dbReference type="GO" id="GO:0008360">
    <property type="term" value="P:regulation of cell shape"/>
    <property type="evidence" value="ECO:0007669"/>
    <property type="project" value="UniProtKB-UniRule"/>
</dbReference>
<dbReference type="Proteomes" id="UP000176778">
    <property type="component" value="Unassembled WGS sequence"/>
</dbReference>
<dbReference type="PROSITE" id="PS52029">
    <property type="entry name" value="LD_TPASE"/>
    <property type="match status" value="1"/>
</dbReference>
<comment type="caution">
    <text evidence="9">The sequence shown here is derived from an EMBL/GenBank/DDBJ whole genome shotgun (WGS) entry which is preliminary data.</text>
</comment>
<dbReference type="EMBL" id="MGFR01000001">
    <property type="protein sequence ID" value="OGM10323.1"/>
    <property type="molecule type" value="Genomic_DNA"/>
</dbReference>
<dbReference type="InterPro" id="IPR050979">
    <property type="entry name" value="LD-transpeptidase"/>
</dbReference>
<dbReference type="InterPro" id="IPR038063">
    <property type="entry name" value="Transpep_catalytic_dom"/>
</dbReference>
<keyword evidence="2" id="KW-0808">Transferase</keyword>
<evidence type="ECO:0000256" key="1">
    <source>
        <dbReference type="ARBA" id="ARBA00004752"/>
    </source>
</evidence>
<dbReference type="STRING" id="1802479.A2Y68_02705"/>
<dbReference type="GO" id="GO:0071555">
    <property type="term" value="P:cell wall organization"/>
    <property type="evidence" value="ECO:0007669"/>
    <property type="project" value="UniProtKB-UniRule"/>
</dbReference>
<evidence type="ECO:0000256" key="4">
    <source>
        <dbReference type="ARBA" id="ARBA00022984"/>
    </source>
</evidence>
<keyword evidence="4 6" id="KW-0573">Peptidoglycan synthesis</keyword>
<feature type="active site" description="Nucleophile" evidence="6">
    <location>
        <position position="185"/>
    </location>
</feature>
<evidence type="ECO:0000313" key="10">
    <source>
        <dbReference type="Proteomes" id="UP000176778"/>
    </source>
</evidence>
<evidence type="ECO:0000256" key="3">
    <source>
        <dbReference type="ARBA" id="ARBA00022960"/>
    </source>
</evidence>
<keyword evidence="7" id="KW-0472">Membrane</keyword>
<dbReference type="GO" id="GO:0016740">
    <property type="term" value="F:transferase activity"/>
    <property type="evidence" value="ECO:0007669"/>
    <property type="project" value="UniProtKB-KW"/>
</dbReference>
<accession>A0A1F7X5Z6</accession>
<dbReference type="CDD" id="cd16913">
    <property type="entry name" value="YkuD_like"/>
    <property type="match status" value="1"/>
</dbReference>
<dbReference type="GO" id="GO:0005576">
    <property type="term" value="C:extracellular region"/>
    <property type="evidence" value="ECO:0007669"/>
    <property type="project" value="TreeGrafter"/>
</dbReference>
<keyword evidence="7" id="KW-1133">Transmembrane helix</keyword>
<protein>
    <recommendedName>
        <fullName evidence="8">L,D-TPase catalytic domain-containing protein</fullName>
    </recommendedName>
</protein>
<name>A0A1F7X5Z6_9BACT</name>